<dbReference type="Pfam" id="PF03954">
    <property type="entry name" value="Lectin_N"/>
    <property type="match status" value="1"/>
</dbReference>
<sequence>MTVTYENFQDLESEEKVQGVRNGLPPPQSLLQHLRSGPCLLLLSLGLGLLLLVIICVVGSQNSKFQRDLVTLRTDFSNFTSNTVAEIQALTSQGSSVEEMIASLKAEVEVIKQEQQAVHSEMLLRVQRLMQDLNKLTCQVATLKNNASTERTCCPINWVEHQDSCYWFSHSGMPWAEAEKHCQLEDAHLVVINSREEQVRASGTQFLRQVPFREVVLNLGRTLESFESFQNDRHLCHTLRDLIGLSIQGNIPKLLS</sequence>
<dbReference type="Proteomes" id="UP000233200">
    <property type="component" value="Unplaced"/>
</dbReference>
<accession>A0A2K6QAM4</accession>
<dbReference type="PANTHER" id="PTHR45710">
    <property type="entry name" value="C-TYPE LECTIN DOMAIN-CONTAINING PROTEIN 180"/>
    <property type="match status" value="1"/>
</dbReference>
<keyword evidence="1" id="KW-0812">Transmembrane</keyword>
<dbReference type="Ensembl" id="ENSRROT00000050050.1">
    <property type="protein sequence ID" value="ENSRROP00000025829.1"/>
    <property type="gene ID" value="ENSRROG00000036649.1"/>
</dbReference>
<organism evidence="2 3">
    <name type="scientific">Rhinopithecus roxellana</name>
    <name type="common">Golden snub-nosed monkey</name>
    <name type="synonym">Pygathrix roxellana</name>
    <dbReference type="NCBI Taxonomy" id="61622"/>
    <lineage>
        <taxon>Eukaryota</taxon>
        <taxon>Metazoa</taxon>
        <taxon>Chordata</taxon>
        <taxon>Craniata</taxon>
        <taxon>Vertebrata</taxon>
        <taxon>Euteleostomi</taxon>
        <taxon>Mammalia</taxon>
        <taxon>Eutheria</taxon>
        <taxon>Euarchontoglires</taxon>
        <taxon>Primates</taxon>
        <taxon>Haplorrhini</taxon>
        <taxon>Catarrhini</taxon>
        <taxon>Cercopithecidae</taxon>
        <taxon>Colobinae</taxon>
        <taxon>Rhinopithecus</taxon>
    </lineage>
</organism>
<dbReference type="InterPro" id="IPR016186">
    <property type="entry name" value="C-type_lectin-like/link_sf"/>
</dbReference>
<feature type="transmembrane region" description="Helical" evidence="1">
    <location>
        <begin position="40"/>
        <end position="59"/>
    </location>
</feature>
<dbReference type="Gene3D" id="3.10.100.10">
    <property type="entry name" value="Mannose-Binding Protein A, subunit A"/>
    <property type="match status" value="1"/>
</dbReference>
<evidence type="ECO:0000313" key="3">
    <source>
        <dbReference type="Proteomes" id="UP000233200"/>
    </source>
</evidence>
<evidence type="ECO:0000313" key="2">
    <source>
        <dbReference type="Ensembl" id="ENSRROP00000025829.1"/>
    </source>
</evidence>
<evidence type="ECO:0000256" key="1">
    <source>
        <dbReference type="SAM" id="Phobius"/>
    </source>
</evidence>
<reference evidence="2" key="1">
    <citation type="submission" date="2025-08" db="UniProtKB">
        <authorList>
            <consortium name="Ensembl"/>
        </authorList>
    </citation>
    <scope>IDENTIFICATION</scope>
</reference>
<dbReference type="GeneTree" id="ENSGT00940000162036"/>
<keyword evidence="1" id="KW-0472">Membrane</keyword>
<dbReference type="AlphaFoldDB" id="A0A2K6QAM4"/>
<keyword evidence="3" id="KW-1185">Reference proteome</keyword>
<protein>
    <submittedName>
        <fullName evidence="2">C-type lectin domain containing 10A</fullName>
    </submittedName>
</protein>
<dbReference type="SUPFAM" id="SSF56436">
    <property type="entry name" value="C-type lectin-like"/>
    <property type="match status" value="1"/>
</dbReference>
<proteinExistence type="predicted"/>
<name>A0A2K6QAM4_RHIRO</name>
<gene>
    <name evidence="2" type="primary">CLEC10A</name>
</gene>
<dbReference type="InterPro" id="IPR050828">
    <property type="entry name" value="C-type_lectin/matrix_domain"/>
</dbReference>
<keyword evidence="1" id="KW-1133">Transmembrane helix</keyword>
<reference evidence="2" key="2">
    <citation type="submission" date="2025-09" db="UniProtKB">
        <authorList>
            <consortium name="Ensembl"/>
        </authorList>
    </citation>
    <scope>IDENTIFICATION</scope>
</reference>
<dbReference type="InterPro" id="IPR016187">
    <property type="entry name" value="CTDL_fold"/>
</dbReference>
<dbReference type="PANTHER" id="PTHR45710:SF26">
    <property type="entry name" value="RH26557P"/>
    <property type="match status" value="1"/>
</dbReference>